<dbReference type="InterPro" id="IPR007349">
    <property type="entry name" value="DUF418"/>
</dbReference>
<sequence>MPRILSLDIIRGIAVMGIFFANVIGMAMIDAAYFHPPTYGFFSALDHIAWAVNYVLVDARFRALFSILFGASLLLITDRAEARDQPAWRAHFPRMAVLLLFGLVHYYWLWWGDILANYALIGMAAFFLRRLPVPAMLMGAVLALLVQHGPLMAGHAQQLPRYEAMRAPDATPADRATYDAMIARASESAASIAADKAAHENPLTHAREMTLPENRWQPFKSVTDYGFETLGLMLLGMAAFRSGLLTGSWPRHHYAVLGLVVTLPSLAIFAFGTFTIHASGYDRMAFYWWDYVWLPMLQPICAMGYIGLILWLFHGHEASATGLRIAAVGRMAFTNYLGATLIGTLLFSGFAGGLYGQLSRGQTWLIAFPVCALMLAWSQPWLARFRYGPLEWVWRSLAQGRWEANRRPPAPSAKPG</sequence>
<feature type="transmembrane region" description="Helical" evidence="1">
    <location>
        <begin position="54"/>
        <end position="76"/>
    </location>
</feature>
<feature type="transmembrane region" description="Helical" evidence="1">
    <location>
        <begin position="333"/>
        <end position="355"/>
    </location>
</feature>
<gene>
    <name evidence="3" type="ORF">GRI97_18050</name>
</gene>
<protein>
    <submittedName>
        <fullName evidence="3">DUF418 domain-containing protein</fullName>
    </submittedName>
</protein>
<proteinExistence type="predicted"/>
<keyword evidence="1" id="KW-1133">Transmembrane helix</keyword>
<evidence type="ECO:0000313" key="3">
    <source>
        <dbReference type="EMBL" id="MXP00896.1"/>
    </source>
</evidence>
<keyword evidence="1" id="KW-0472">Membrane</keyword>
<comment type="caution">
    <text evidence="3">The sequence shown here is derived from an EMBL/GenBank/DDBJ whole genome shotgun (WGS) entry which is preliminary data.</text>
</comment>
<feature type="transmembrane region" description="Helical" evidence="1">
    <location>
        <begin position="12"/>
        <end position="34"/>
    </location>
</feature>
<dbReference type="Proteomes" id="UP000469430">
    <property type="component" value="Unassembled WGS sequence"/>
</dbReference>
<dbReference type="InterPro" id="IPR052529">
    <property type="entry name" value="Bact_Transport_Assoc"/>
</dbReference>
<feature type="domain" description="DUF418" evidence="2">
    <location>
        <begin position="239"/>
        <end position="400"/>
    </location>
</feature>
<evidence type="ECO:0000256" key="1">
    <source>
        <dbReference type="SAM" id="Phobius"/>
    </source>
</evidence>
<accession>A0A6I4TXJ3</accession>
<keyword evidence="4" id="KW-1185">Reference proteome</keyword>
<organism evidence="3 4">
    <name type="scientific">Croceibacterium xixiisoli</name>
    <dbReference type="NCBI Taxonomy" id="1476466"/>
    <lineage>
        <taxon>Bacteria</taxon>
        <taxon>Pseudomonadati</taxon>
        <taxon>Pseudomonadota</taxon>
        <taxon>Alphaproteobacteria</taxon>
        <taxon>Sphingomonadales</taxon>
        <taxon>Erythrobacteraceae</taxon>
        <taxon>Croceibacterium</taxon>
    </lineage>
</organism>
<name>A0A6I4TXJ3_9SPHN</name>
<dbReference type="Pfam" id="PF04235">
    <property type="entry name" value="DUF418"/>
    <property type="match status" value="1"/>
</dbReference>
<dbReference type="AlphaFoldDB" id="A0A6I4TXJ3"/>
<dbReference type="PANTHER" id="PTHR30590:SF2">
    <property type="entry name" value="INNER MEMBRANE PROTEIN"/>
    <property type="match status" value="1"/>
</dbReference>
<keyword evidence="1" id="KW-0812">Transmembrane</keyword>
<feature type="transmembrane region" description="Helical" evidence="1">
    <location>
        <begin position="291"/>
        <end position="313"/>
    </location>
</feature>
<evidence type="ECO:0000313" key="4">
    <source>
        <dbReference type="Proteomes" id="UP000469430"/>
    </source>
</evidence>
<dbReference type="RefSeq" id="WP_377019193.1">
    <property type="nucleotide sequence ID" value="NZ_JBHSCP010000001.1"/>
</dbReference>
<feature type="transmembrane region" description="Helical" evidence="1">
    <location>
        <begin position="135"/>
        <end position="153"/>
    </location>
</feature>
<reference evidence="3 4" key="1">
    <citation type="submission" date="2019-12" db="EMBL/GenBank/DDBJ databases">
        <title>Genomic-based taxomic classification of the family Erythrobacteraceae.</title>
        <authorList>
            <person name="Xu L."/>
        </authorList>
    </citation>
    <scope>NUCLEOTIDE SEQUENCE [LARGE SCALE GENOMIC DNA]</scope>
    <source>
        <strain evidence="3 4">S36</strain>
    </source>
</reference>
<feature type="transmembrane region" description="Helical" evidence="1">
    <location>
        <begin position="256"/>
        <end position="279"/>
    </location>
</feature>
<dbReference type="PANTHER" id="PTHR30590">
    <property type="entry name" value="INNER MEMBRANE PROTEIN"/>
    <property type="match status" value="1"/>
</dbReference>
<evidence type="ECO:0000259" key="2">
    <source>
        <dbReference type="Pfam" id="PF04235"/>
    </source>
</evidence>
<feature type="transmembrane region" description="Helical" evidence="1">
    <location>
        <begin position="361"/>
        <end position="377"/>
    </location>
</feature>
<dbReference type="EMBL" id="WTYJ01000005">
    <property type="protein sequence ID" value="MXP00896.1"/>
    <property type="molecule type" value="Genomic_DNA"/>
</dbReference>